<evidence type="ECO:0000313" key="2">
    <source>
        <dbReference type="Proteomes" id="UP000198856"/>
    </source>
</evidence>
<accession>A0A1G8UMM4</accession>
<name>A0A1G8UMM4_9EURY</name>
<dbReference type="AlphaFoldDB" id="A0A1G8UMM4"/>
<dbReference type="Gene3D" id="1.25.10.10">
    <property type="entry name" value="Leucine-rich Repeat Variant"/>
    <property type="match status" value="1"/>
</dbReference>
<sequence>MYRHLKLSASPSIRTLLMISLQYYIRTMTDQNPPLDQQWEEFADALQSSDSDQVNGVIDDIKDMDLNERMVLFNTHFDDLVAIYREHDDGYVRQAVVRVTEQLVPGIPAVVALDAGEPSLDANVDEVRTQTDTLCGFLLETMTDDDGRVRQSAIRALQDVFRTYDSLEDEETIQALAQELERMAADASGKKREHLLEVKEHATHTLQSSLGRIVRDFQTEHDEFL</sequence>
<reference evidence="1 2" key="1">
    <citation type="submission" date="2016-10" db="EMBL/GenBank/DDBJ databases">
        <authorList>
            <person name="de Groot N.N."/>
        </authorList>
    </citation>
    <scope>NUCLEOTIDE SEQUENCE [LARGE SCALE GENOMIC DNA]</scope>
    <source>
        <strain evidence="1 2">IBRC-M10015</strain>
    </source>
</reference>
<dbReference type="SUPFAM" id="SSF48371">
    <property type="entry name" value="ARM repeat"/>
    <property type="match status" value="1"/>
</dbReference>
<protein>
    <recommendedName>
        <fullName evidence="3">HEAT repeat-containing protein</fullName>
    </recommendedName>
</protein>
<dbReference type="EMBL" id="FNFC01000005">
    <property type="protein sequence ID" value="SDJ55072.1"/>
    <property type="molecule type" value="Genomic_DNA"/>
</dbReference>
<proteinExistence type="predicted"/>
<evidence type="ECO:0000313" key="1">
    <source>
        <dbReference type="EMBL" id="SDJ55072.1"/>
    </source>
</evidence>
<dbReference type="InterPro" id="IPR016024">
    <property type="entry name" value="ARM-type_fold"/>
</dbReference>
<dbReference type="Proteomes" id="UP000198856">
    <property type="component" value="Unassembled WGS sequence"/>
</dbReference>
<organism evidence="1 2">
    <name type="scientific">Halovenus aranensis</name>
    <dbReference type="NCBI Taxonomy" id="890420"/>
    <lineage>
        <taxon>Archaea</taxon>
        <taxon>Methanobacteriati</taxon>
        <taxon>Methanobacteriota</taxon>
        <taxon>Stenosarchaea group</taxon>
        <taxon>Halobacteria</taxon>
        <taxon>Halobacteriales</taxon>
        <taxon>Haloarculaceae</taxon>
        <taxon>Halovenus</taxon>
    </lineage>
</organism>
<evidence type="ECO:0008006" key="3">
    <source>
        <dbReference type="Google" id="ProtNLM"/>
    </source>
</evidence>
<gene>
    <name evidence="1" type="ORF">SAMN05216226_10513</name>
</gene>
<dbReference type="InterPro" id="IPR011989">
    <property type="entry name" value="ARM-like"/>
</dbReference>
<keyword evidence="2" id="KW-1185">Reference proteome</keyword>